<evidence type="ECO:0000256" key="4">
    <source>
        <dbReference type="ARBA" id="ARBA00022737"/>
    </source>
</evidence>
<gene>
    <name evidence="8" type="ORF">HYR64_03120</name>
</gene>
<dbReference type="InterPro" id="IPR029489">
    <property type="entry name" value="OGT/SEC/SPY_C"/>
</dbReference>
<feature type="domain" description="O-GlcNAc transferase C-terminal" evidence="7">
    <location>
        <begin position="155"/>
        <end position="302"/>
    </location>
</feature>
<evidence type="ECO:0000256" key="3">
    <source>
        <dbReference type="ARBA" id="ARBA00022679"/>
    </source>
</evidence>
<protein>
    <recommendedName>
        <fullName evidence="7">O-GlcNAc transferase C-terminal domain-containing protein</fullName>
    </recommendedName>
</protein>
<keyword evidence="3" id="KW-0808">Transferase</keyword>
<dbReference type="SUPFAM" id="SSF53756">
    <property type="entry name" value="UDP-Glycosyltransferase/glycogen phosphorylase"/>
    <property type="match status" value="1"/>
</dbReference>
<dbReference type="GO" id="GO:0016757">
    <property type="term" value="F:glycosyltransferase activity"/>
    <property type="evidence" value="ECO:0007669"/>
    <property type="project" value="UniProtKB-KW"/>
</dbReference>
<dbReference type="PANTHER" id="PTHR44835">
    <property type="entry name" value="UDP-N-ACETYLGLUCOSAMINE--PEPTIDE N-ACETYLGLUCOSAMINYLTRANSFERASE SPINDLY-RELATED"/>
    <property type="match status" value="1"/>
</dbReference>
<dbReference type="EMBL" id="JACOSL010000022">
    <property type="protein sequence ID" value="MBI1756079.1"/>
    <property type="molecule type" value="Genomic_DNA"/>
</dbReference>
<dbReference type="InterPro" id="IPR051939">
    <property type="entry name" value="Glycosyltr_41/O-GlcNAc_trsf"/>
</dbReference>
<proteinExistence type="predicted"/>
<feature type="region of interest" description="Disordered" evidence="6">
    <location>
        <begin position="1"/>
        <end position="25"/>
    </location>
</feature>
<reference evidence="8" key="1">
    <citation type="submission" date="2020-07" db="EMBL/GenBank/DDBJ databases">
        <title>Huge and variable diversity of episymbiotic CPR bacteria and DPANN archaea in groundwater ecosystems.</title>
        <authorList>
            <person name="He C.Y."/>
            <person name="Keren R."/>
            <person name="Whittaker M."/>
            <person name="Farag I.F."/>
            <person name="Doudna J."/>
            <person name="Cate J.H.D."/>
            <person name="Banfield J.F."/>
        </authorList>
    </citation>
    <scope>NUCLEOTIDE SEQUENCE</scope>
    <source>
        <strain evidence="8">NC_groundwater_17_Pr7_B-0.1um_64_12</strain>
    </source>
</reference>
<comment type="pathway">
    <text evidence="1">Protein modification; protein glycosylation.</text>
</comment>
<keyword evidence="4" id="KW-0677">Repeat</keyword>
<evidence type="ECO:0000313" key="9">
    <source>
        <dbReference type="Proteomes" id="UP000727962"/>
    </source>
</evidence>
<organism evidence="8 9">
    <name type="scientific">Fimbriimonas ginsengisoli</name>
    <dbReference type="NCBI Taxonomy" id="1005039"/>
    <lineage>
        <taxon>Bacteria</taxon>
        <taxon>Bacillati</taxon>
        <taxon>Armatimonadota</taxon>
        <taxon>Fimbriimonadia</taxon>
        <taxon>Fimbriimonadales</taxon>
        <taxon>Fimbriimonadaceae</taxon>
        <taxon>Fimbriimonas</taxon>
    </lineage>
</organism>
<evidence type="ECO:0000256" key="6">
    <source>
        <dbReference type="SAM" id="MobiDB-lite"/>
    </source>
</evidence>
<comment type="caution">
    <text evidence="8">The sequence shown here is derived from an EMBL/GenBank/DDBJ whole genome shotgun (WGS) entry which is preliminary data.</text>
</comment>
<accession>A0A931LRN9</accession>
<keyword evidence="5" id="KW-0802">TPR repeat</keyword>
<name>A0A931LRN9_FIMGI</name>
<evidence type="ECO:0000256" key="1">
    <source>
        <dbReference type="ARBA" id="ARBA00004922"/>
    </source>
</evidence>
<evidence type="ECO:0000259" key="7">
    <source>
        <dbReference type="Pfam" id="PF13844"/>
    </source>
</evidence>
<keyword evidence="2" id="KW-0328">Glycosyltransferase</keyword>
<feature type="domain" description="O-GlcNAc transferase C-terminal" evidence="7">
    <location>
        <begin position="386"/>
        <end position="473"/>
    </location>
</feature>
<evidence type="ECO:0000256" key="5">
    <source>
        <dbReference type="ARBA" id="ARBA00022803"/>
    </source>
</evidence>
<dbReference type="PANTHER" id="PTHR44835:SF1">
    <property type="entry name" value="PROTEIN O-GLCNAC TRANSFERASE"/>
    <property type="match status" value="1"/>
</dbReference>
<dbReference type="AlphaFoldDB" id="A0A931LRN9"/>
<dbReference type="Gene3D" id="3.40.50.11380">
    <property type="match status" value="1"/>
</dbReference>
<evidence type="ECO:0000313" key="8">
    <source>
        <dbReference type="EMBL" id="MBI1756079.1"/>
    </source>
</evidence>
<dbReference type="Gene3D" id="3.40.50.2000">
    <property type="entry name" value="Glycogen Phosphorylase B"/>
    <property type="match status" value="1"/>
</dbReference>
<dbReference type="Proteomes" id="UP000727962">
    <property type="component" value="Unassembled WGS sequence"/>
</dbReference>
<dbReference type="Pfam" id="PF13844">
    <property type="entry name" value="Glyco_transf_41"/>
    <property type="match status" value="2"/>
</dbReference>
<evidence type="ECO:0000256" key="2">
    <source>
        <dbReference type="ARBA" id="ARBA00022676"/>
    </source>
</evidence>
<sequence length="501" mass="56901">MEHARSPSEPWPPLKPAYRPLPADPGYDPPRPDRWLMRCEHLSADLGRFEEALAALDQEPSLQNRLRRICMPHAYRTDEEIDVWRARFLEELDRFSSSGFDPQEAYAALGYFNTFAVAYQNRDVRPLLEPLGRFLVERIGTPALPDLSEAIEPRPREGKLKVGYISANLRGNQASRWAQGWAANHSDEIETYAFHLAAESDAGTTQWADTVNHFYHIPRRYPAAARFIKDLELDALIYTDLGMDGRAYQFACLRLAPVQCTAWGHPVTSGLPTIDFYISSELMEPEGADEHYSEQLVRLPGTGQCWRRFEPELSQRTREEFGLPTKGPLILMCHNTMKCLPCFDRLYQEIGERLGAPIVLVESVTRGSDEVLKERFAALKIKTHWLRRIRNGNDYYRLLQLADVTLDPPEWSGGNTVVETLLMGSPVITMRGRFMRGNLAAAFNQVAGAPGLIASDPDDYVDLACDFERQKRAMAGLNVDALFEDKRPVQALDEFLMGRLR</sequence>